<dbReference type="GO" id="GO:0003700">
    <property type="term" value="F:DNA-binding transcription factor activity"/>
    <property type="evidence" value="ECO:0007669"/>
    <property type="project" value="InterPro"/>
</dbReference>
<dbReference type="InterPro" id="IPR000835">
    <property type="entry name" value="HTH_MarR-typ"/>
</dbReference>
<gene>
    <name evidence="6" type="ORF">IV74_GL000286</name>
</gene>
<dbReference type="Proteomes" id="UP000051658">
    <property type="component" value="Unassembled WGS sequence"/>
</dbReference>
<evidence type="ECO:0000256" key="1">
    <source>
        <dbReference type="ARBA" id="ARBA00023015"/>
    </source>
</evidence>
<feature type="domain" description="HTH marR-type" evidence="5">
    <location>
        <begin position="1"/>
        <end position="140"/>
    </location>
</feature>
<dbReference type="InterPro" id="IPR001845">
    <property type="entry name" value="HTH_ArsR_DNA-bd_dom"/>
</dbReference>
<name>A0A0R2HX69_CARDV</name>
<dbReference type="PROSITE" id="PS01117">
    <property type="entry name" value="HTH_MARR_1"/>
    <property type="match status" value="1"/>
</dbReference>
<feature type="region of interest" description="Disordered" evidence="4">
    <location>
        <begin position="151"/>
        <end position="194"/>
    </location>
</feature>
<keyword evidence="2" id="KW-0238">DNA-binding</keyword>
<dbReference type="InterPro" id="IPR036390">
    <property type="entry name" value="WH_DNA-bd_sf"/>
</dbReference>
<dbReference type="eggNOG" id="COG1846">
    <property type="taxonomic scope" value="Bacteria"/>
</dbReference>
<evidence type="ECO:0000313" key="6">
    <source>
        <dbReference type="EMBL" id="KRN57305.1"/>
    </source>
</evidence>
<keyword evidence="1" id="KW-0805">Transcription regulation</keyword>
<dbReference type="InterPro" id="IPR023187">
    <property type="entry name" value="Tscrpt_reg_MarR-type_CS"/>
</dbReference>
<dbReference type="PANTHER" id="PTHR42756">
    <property type="entry name" value="TRANSCRIPTIONAL REGULATOR, MARR"/>
    <property type="match status" value="1"/>
</dbReference>
<feature type="compositionally biased region" description="Basic and acidic residues" evidence="4">
    <location>
        <begin position="151"/>
        <end position="165"/>
    </location>
</feature>
<dbReference type="CDD" id="cd00090">
    <property type="entry name" value="HTH_ARSR"/>
    <property type="match status" value="1"/>
</dbReference>
<dbReference type="InterPro" id="IPR011991">
    <property type="entry name" value="ArsR-like_HTH"/>
</dbReference>
<dbReference type="RefSeq" id="WP_051915668.1">
    <property type="nucleotide sequence ID" value="NZ_JQBS01000007.1"/>
</dbReference>
<feature type="compositionally biased region" description="Basic and acidic residues" evidence="4">
    <location>
        <begin position="184"/>
        <end position="194"/>
    </location>
</feature>
<dbReference type="SMART" id="SM00418">
    <property type="entry name" value="HTH_ARSR"/>
    <property type="match status" value="1"/>
</dbReference>
<dbReference type="PROSITE" id="PS50995">
    <property type="entry name" value="HTH_MARR_2"/>
    <property type="match status" value="1"/>
</dbReference>
<dbReference type="AlphaFoldDB" id="A0A0R2HX69"/>
<dbReference type="InterPro" id="IPR036388">
    <property type="entry name" value="WH-like_DNA-bd_sf"/>
</dbReference>
<dbReference type="PRINTS" id="PR00598">
    <property type="entry name" value="HTHMARR"/>
</dbReference>
<sequence length="216" mass="25610">MSELSKTLFNNFEQLMRQNHRMMGFMSMNRGGKHFSSQQRVLGILKKHNGEMTTSQLAEELDIRPSSVSELIKKLEKSGFVTRKKDEKDKRVTLIHLTESGITASEEKSDKIGDFSEIFFNSLDEEEQAELNRLLEKLLTNSKDQREEWFEHMQQRRRRPDFGGRERRRHPGHSFSDFEDQPDGMDRVDFFHHPSEFKNEEERNEFMTKFFGGKEQ</sequence>
<dbReference type="Pfam" id="PF01047">
    <property type="entry name" value="MarR"/>
    <property type="match status" value="1"/>
</dbReference>
<protein>
    <recommendedName>
        <fullName evidence="5">HTH marR-type domain-containing protein</fullName>
    </recommendedName>
</protein>
<evidence type="ECO:0000256" key="2">
    <source>
        <dbReference type="ARBA" id="ARBA00023125"/>
    </source>
</evidence>
<comment type="caution">
    <text evidence="6">The sequence shown here is derived from an EMBL/GenBank/DDBJ whole genome shotgun (WGS) entry which is preliminary data.</text>
</comment>
<proteinExistence type="predicted"/>
<evidence type="ECO:0000313" key="7">
    <source>
        <dbReference type="Proteomes" id="UP000051658"/>
    </source>
</evidence>
<dbReference type="GeneID" id="89588283"/>
<evidence type="ECO:0000256" key="3">
    <source>
        <dbReference type="ARBA" id="ARBA00023163"/>
    </source>
</evidence>
<evidence type="ECO:0000259" key="5">
    <source>
        <dbReference type="PROSITE" id="PS50995"/>
    </source>
</evidence>
<evidence type="ECO:0000256" key="4">
    <source>
        <dbReference type="SAM" id="MobiDB-lite"/>
    </source>
</evidence>
<dbReference type="PATRIC" id="fig|1449336.4.peg.291"/>
<dbReference type="Gene3D" id="1.10.10.10">
    <property type="entry name" value="Winged helix-like DNA-binding domain superfamily/Winged helix DNA-binding domain"/>
    <property type="match status" value="1"/>
</dbReference>
<dbReference type="SUPFAM" id="SSF46785">
    <property type="entry name" value="Winged helix' DNA-binding domain"/>
    <property type="match status" value="1"/>
</dbReference>
<dbReference type="PANTHER" id="PTHR42756:SF1">
    <property type="entry name" value="TRANSCRIPTIONAL REPRESSOR OF EMRAB OPERON"/>
    <property type="match status" value="1"/>
</dbReference>
<dbReference type="EMBL" id="JQBS01000007">
    <property type="protein sequence ID" value="KRN57305.1"/>
    <property type="molecule type" value="Genomic_DNA"/>
</dbReference>
<keyword evidence="7" id="KW-1185">Reference proteome</keyword>
<dbReference type="GO" id="GO:0003677">
    <property type="term" value="F:DNA binding"/>
    <property type="evidence" value="ECO:0007669"/>
    <property type="project" value="UniProtKB-KW"/>
</dbReference>
<accession>A0A0R2HX69</accession>
<reference evidence="6 7" key="1">
    <citation type="journal article" date="2015" name="Genome Announc.">
        <title>Expanding the biotechnology potential of lactobacilli through comparative genomics of 213 strains and associated genera.</title>
        <authorList>
            <person name="Sun Z."/>
            <person name="Harris H.M."/>
            <person name="McCann A."/>
            <person name="Guo C."/>
            <person name="Argimon S."/>
            <person name="Zhang W."/>
            <person name="Yang X."/>
            <person name="Jeffery I.B."/>
            <person name="Cooney J.C."/>
            <person name="Kagawa T.F."/>
            <person name="Liu W."/>
            <person name="Song Y."/>
            <person name="Salvetti E."/>
            <person name="Wrobel A."/>
            <person name="Rasinkangas P."/>
            <person name="Parkhill J."/>
            <person name="Rea M.C."/>
            <person name="O'Sullivan O."/>
            <person name="Ritari J."/>
            <person name="Douillard F.P."/>
            <person name="Paul Ross R."/>
            <person name="Yang R."/>
            <person name="Briner A.E."/>
            <person name="Felis G.E."/>
            <person name="de Vos W.M."/>
            <person name="Barrangou R."/>
            <person name="Klaenhammer T.R."/>
            <person name="Caufield P.W."/>
            <person name="Cui Y."/>
            <person name="Zhang H."/>
            <person name="O'Toole P.W."/>
        </authorList>
    </citation>
    <scope>NUCLEOTIDE SEQUENCE [LARGE SCALE GENOMIC DNA]</scope>
    <source>
        <strain evidence="6 7">DSM 20623</strain>
    </source>
</reference>
<organism evidence="6 7">
    <name type="scientific">Carnobacterium divergens DSM 20623</name>
    <dbReference type="NCBI Taxonomy" id="1449336"/>
    <lineage>
        <taxon>Bacteria</taxon>
        <taxon>Bacillati</taxon>
        <taxon>Bacillota</taxon>
        <taxon>Bacilli</taxon>
        <taxon>Lactobacillales</taxon>
        <taxon>Carnobacteriaceae</taxon>
        <taxon>Carnobacterium</taxon>
    </lineage>
</organism>
<keyword evidence="3" id="KW-0804">Transcription</keyword>
<dbReference type="SMART" id="SM00347">
    <property type="entry name" value="HTH_MARR"/>
    <property type="match status" value="1"/>
</dbReference>